<dbReference type="GO" id="GO:0015086">
    <property type="term" value="F:cadmium ion transmembrane transporter activity"/>
    <property type="evidence" value="ECO:0007669"/>
    <property type="project" value="TreeGrafter"/>
</dbReference>
<evidence type="ECO:0000256" key="2">
    <source>
        <dbReference type="ARBA" id="ARBA00006670"/>
    </source>
</evidence>
<feature type="transmembrane region" description="Helical" evidence="6">
    <location>
        <begin position="94"/>
        <end position="115"/>
    </location>
</feature>
<sequence length="509" mass="57128">MAEEDRTPIVNEIYANNYISSLDVQNPANNYEASQGFEITPGQVKIPVTKDKSFSFKKLWAFTGPGFLMSIAYLDPGNIESDLQAGAIAKYKLIWVLMWSTVLGLILQLLAARLGCVTGMNLAQVCHLEYPMFPRITLWLMVEIAIVGSDIQEVIGSAIALNLLSNHKIPIWAGVLITGVDTFTFLFLESAGLRKLEAFFGALITTMAVTFLYIYVKIMPNQGDILIGMWFPWCENCDKDSIVQLVGIVGAVIMPHNIYLHSALVLTRNIDRTNKHEVAEAIKYNSIESAIALFVSFIINLFVLAVFAAAFSGPTFREEASLHNAASTLYLYIFSMGFMNIRWSKWKRVLLTRSIAMVPTIIVALIATNDLDAMNNWLNVLQSVQLPFALLPVLHFTSSETIMREFKNGRVMKITVWGLAILVMGINFYLVIISVGSGNQWWIYVIAVIVIFVYLAYVAYIAIGPHTVLKLKMMIALKFNRDTEKILNEIERRETLKYTTREDLSNTAS</sequence>
<keyword evidence="4 6" id="KW-1133">Transmembrane helix</keyword>
<name>A0A8S3PSW2_MYTED</name>
<feature type="transmembrane region" description="Helical" evidence="6">
    <location>
        <begin position="199"/>
        <end position="216"/>
    </location>
</feature>
<comment type="caution">
    <text evidence="7">The sequence shown here is derived from an EMBL/GenBank/DDBJ whole genome shotgun (WGS) entry which is preliminary data.</text>
</comment>
<gene>
    <name evidence="7" type="ORF">MEDL_1400</name>
</gene>
<reference evidence="7" key="1">
    <citation type="submission" date="2021-03" db="EMBL/GenBank/DDBJ databases">
        <authorList>
            <person name="Bekaert M."/>
        </authorList>
    </citation>
    <scope>NUCLEOTIDE SEQUENCE</scope>
</reference>
<dbReference type="EMBL" id="CAJPWZ010000101">
    <property type="protein sequence ID" value="CAG2185832.1"/>
    <property type="molecule type" value="Genomic_DNA"/>
</dbReference>
<dbReference type="PANTHER" id="PTHR11706:SF81">
    <property type="entry name" value="METAL TRANSPORTER NRAMP1 HOMOLOG ISOFORM X1"/>
    <property type="match status" value="1"/>
</dbReference>
<accession>A0A8S3PSW2</accession>
<feature type="transmembrane region" description="Helical" evidence="6">
    <location>
        <begin position="322"/>
        <end position="343"/>
    </location>
</feature>
<dbReference type="AlphaFoldDB" id="A0A8S3PSW2"/>
<dbReference type="Pfam" id="PF01566">
    <property type="entry name" value="Nramp"/>
    <property type="match status" value="2"/>
</dbReference>
<keyword evidence="3 6" id="KW-0812">Transmembrane</keyword>
<organism evidence="7 8">
    <name type="scientific">Mytilus edulis</name>
    <name type="common">Blue mussel</name>
    <dbReference type="NCBI Taxonomy" id="6550"/>
    <lineage>
        <taxon>Eukaryota</taxon>
        <taxon>Metazoa</taxon>
        <taxon>Spiralia</taxon>
        <taxon>Lophotrochozoa</taxon>
        <taxon>Mollusca</taxon>
        <taxon>Bivalvia</taxon>
        <taxon>Autobranchia</taxon>
        <taxon>Pteriomorphia</taxon>
        <taxon>Mytilida</taxon>
        <taxon>Mytiloidea</taxon>
        <taxon>Mytilidae</taxon>
        <taxon>Mytilinae</taxon>
        <taxon>Mytilus</taxon>
    </lineage>
</organism>
<dbReference type="GO" id="GO:0010008">
    <property type="term" value="C:endosome membrane"/>
    <property type="evidence" value="ECO:0007669"/>
    <property type="project" value="TreeGrafter"/>
</dbReference>
<feature type="transmembrane region" description="Helical" evidence="6">
    <location>
        <begin position="242"/>
        <end position="266"/>
    </location>
</feature>
<proteinExistence type="inferred from homology"/>
<evidence type="ECO:0000313" key="7">
    <source>
        <dbReference type="EMBL" id="CAG2185832.1"/>
    </source>
</evidence>
<dbReference type="InterPro" id="IPR001046">
    <property type="entry name" value="NRAMP_fam"/>
</dbReference>
<dbReference type="GO" id="GO:0005381">
    <property type="term" value="F:iron ion transmembrane transporter activity"/>
    <property type="evidence" value="ECO:0007669"/>
    <property type="project" value="TreeGrafter"/>
</dbReference>
<evidence type="ECO:0000313" key="8">
    <source>
        <dbReference type="Proteomes" id="UP000683360"/>
    </source>
</evidence>
<evidence type="ECO:0000256" key="1">
    <source>
        <dbReference type="ARBA" id="ARBA00004141"/>
    </source>
</evidence>
<dbReference type="PRINTS" id="PR00447">
    <property type="entry name" value="NATRESASSCMP"/>
</dbReference>
<feature type="transmembrane region" description="Helical" evidence="6">
    <location>
        <begin position="287"/>
        <end position="310"/>
    </location>
</feature>
<keyword evidence="8" id="KW-1185">Reference proteome</keyword>
<dbReference type="NCBIfam" id="NF037982">
    <property type="entry name" value="Nramp_1"/>
    <property type="match status" value="1"/>
</dbReference>
<dbReference type="PANTHER" id="PTHR11706">
    <property type="entry name" value="SOLUTE CARRIER PROTEIN FAMILY 11 MEMBER"/>
    <property type="match status" value="1"/>
</dbReference>
<dbReference type="GO" id="GO:0005384">
    <property type="term" value="F:manganese ion transmembrane transporter activity"/>
    <property type="evidence" value="ECO:0007669"/>
    <property type="project" value="TreeGrafter"/>
</dbReference>
<feature type="transmembrane region" description="Helical" evidence="6">
    <location>
        <begin position="414"/>
        <end position="435"/>
    </location>
</feature>
<dbReference type="Proteomes" id="UP000683360">
    <property type="component" value="Unassembled WGS sequence"/>
</dbReference>
<comment type="similarity">
    <text evidence="2">Belongs to the NRAMP family.</text>
</comment>
<feature type="transmembrane region" description="Helical" evidence="6">
    <location>
        <begin position="441"/>
        <end position="463"/>
    </location>
</feature>
<evidence type="ECO:0000256" key="3">
    <source>
        <dbReference type="ARBA" id="ARBA00022692"/>
    </source>
</evidence>
<evidence type="ECO:0000256" key="5">
    <source>
        <dbReference type="ARBA" id="ARBA00023136"/>
    </source>
</evidence>
<protein>
    <submittedName>
        <fullName evidence="7">SLC11A2</fullName>
    </submittedName>
</protein>
<feature type="transmembrane region" description="Helical" evidence="6">
    <location>
        <begin position="380"/>
        <end position="402"/>
    </location>
</feature>
<dbReference type="OrthoDB" id="409173at2759"/>
<feature type="transmembrane region" description="Helical" evidence="6">
    <location>
        <begin position="350"/>
        <end position="368"/>
    </location>
</feature>
<dbReference type="GO" id="GO:0005886">
    <property type="term" value="C:plasma membrane"/>
    <property type="evidence" value="ECO:0007669"/>
    <property type="project" value="TreeGrafter"/>
</dbReference>
<comment type="subcellular location">
    <subcellularLocation>
        <location evidence="1">Membrane</location>
        <topology evidence="1">Multi-pass membrane protein</topology>
    </subcellularLocation>
</comment>
<evidence type="ECO:0000256" key="4">
    <source>
        <dbReference type="ARBA" id="ARBA00022989"/>
    </source>
</evidence>
<evidence type="ECO:0000256" key="6">
    <source>
        <dbReference type="SAM" id="Phobius"/>
    </source>
</evidence>
<keyword evidence="5 6" id="KW-0472">Membrane</keyword>
<dbReference type="NCBIfam" id="TIGR01197">
    <property type="entry name" value="nramp"/>
    <property type="match status" value="1"/>
</dbReference>
<feature type="transmembrane region" description="Helical" evidence="6">
    <location>
        <begin position="169"/>
        <end position="187"/>
    </location>
</feature>